<dbReference type="AlphaFoldDB" id="A0A6J8ECK2"/>
<feature type="domain" description="ZSWIM1/3 RNaseH-like" evidence="1">
    <location>
        <begin position="57"/>
        <end position="157"/>
    </location>
</feature>
<dbReference type="InterPro" id="IPR048324">
    <property type="entry name" value="ZSWIM1-3_RNaseH-like"/>
</dbReference>
<evidence type="ECO:0000259" key="1">
    <source>
        <dbReference type="Pfam" id="PF21056"/>
    </source>
</evidence>
<dbReference type="Proteomes" id="UP000507470">
    <property type="component" value="Unassembled WGS sequence"/>
</dbReference>
<dbReference type="PANTHER" id="PTHR47456">
    <property type="entry name" value="PHD-TYPE DOMAIN-CONTAINING PROTEIN"/>
    <property type="match status" value="1"/>
</dbReference>
<keyword evidence="3" id="KW-1185">Reference proteome</keyword>
<evidence type="ECO:0000313" key="3">
    <source>
        <dbReference type="Proteomes" id="UP000507470"/>
    </source>
</evidence>
<protein>
    <recommendedName>
        <fullName evidence="1">ZSWIM1/3 RNaseH-like domain-containing protein</fullName>
    </recommendedName>
</protein>
<dbReference type="EMBL" id="CACVKT020008714">
    <property type="protein sequence ID" value="CAC5416831.1"/>
    <property type="molecule type" value="Genomic_DNA"/>
</dbReference>
<organism evidence="2 3">
    <name type="scientific">Mytilus coruscus</name>
    <name type="common">Sea mussel</name>
    <dbReference type="NCBI Taxonomy" id="42192"/>
    <lineage>
        <taxon>Eukaryota</taxon>
        <taxon>Metazoa</taxon>
        <taxon>Spiralia</taxon>
        <taxon>Lophotrochozoa</taxon>
        <taxon>Mollusca</taxon>
        <taxon>Bivalvia</taxon>
        <taxon>Autobranchia</taxon>
        <taxon>Pteriomorphia</taxon>
        <taxon>Mytilida</taxon>
        <taxon>Mytiloidea</taxon>
        <taxon>Mytilidae</taxon>
        <taxon>Mytilinae</taxon>
        <taxon>Mytilus</taxon>
    </lineage>
</organism>
<accession>A0A6J8ECK2</accession>
<dbReference type="OrthoDB" id="6142716at2759"/>
<evidence type="ECO:0000313" key="2">
    <source>
        <dbReference type="EMBL" id="CAC5416831.1"/>
    </source>
</evidence>
<proteinExistence type="predicted"/>
<sequence>MYCMLTTEGRFRKNDQQNLQILVNKWKEDSPKDKFFYQPVPEIPVDINTDYHGFLFVHQTEFQSRLLIKYGQEIILMDSTYNTMQYEMPLHLICFLTNVGYKVVGAFVIGKESRLNIKEGFAVLKKWNPGWSPNYFMCDNDGREIGAIENLFEDCTVALCDFRREQAWERWLREKKHHLSD</sequence>
<gene>
    <name evidence="2" type="ORF">MCOR_49410</name>
</gene>
<name>A0A6J8ECK2_MYTCO</name>
<reference evidence="2 3" key="1">
    <citation type="submission" date="2020-06" db="EMBL/GenBank/DDBJ databases">
        <authorList>
            <person name="Li R."/>
            <person name="Bekaert M."/>
        </authorList>
    </citation>
    <scope>NUCLEOTIDE SEQUENCE [LARGE SCALE GENOMIC DNA]</scope>
    <source>
        <strain evidence="3">wild</strain>
    </source>
</reference>
<dbReference type="Pfam" id="PF21056">
    <property type="entry name" value="ZSWIM1-3_RNaseH-like"/>
    <property type="match status" value="1"/>
</dbReference>